<keyword evidence="3" id="KW-1185">Reference proteome</keyword>
<dbReference type="InterPro" id="IPR027417">
    <property type="entry name" value="P-loop_NTPase"/>
</dbReference>
<dbReference type="PANTHER" id="PTHR13748">
    <property type="entry name" value="COBW-RELATED"/>
    <property type="match status" value="1"/>
</dbReference>
<evidence type="ECO:0000313" key="2">
    <source>
        <dbReference type="EMBL" id="SMB99867.1"/>
    </source>
</evidence>
<dbReference type="Gene3D" id="3.40.50.300">
    <property type="entry name" value="P-loop containing nucleotide triphosphate hydrolases"/>
    <property type="match status" value="1"/>
</dbReference>
<evidence type="ECO:0000259" key="1">
    <source>
        <dbReference type="Pfam" id="PF02492"/>
    </source>
</evidence>
<gene>
    <name evidence="2" type="ORF">SAMN00808754_3125</name>
</gene>
<dbReference type="SUPFAM" id="SSF52540">
    <property type="entry name" value="P-loop containing nucleoside triphosphate hydrolases"/>
    <property type="match status" value="1"/>
</dbReference>
<dbReference type="PANTHER" id="PTHR13748:SF62">
    <property type="entry name" value="COBW DOMAIN-CONTAINING PROTEIN"/>
    <property type="match status" value="1"/>
</dbReference>
<dbReference type="Proteomes" id="UP000192569">
    <property type="component" value="Chromosome I"/>
</dbReference>
<dbReference type="RefSeq" id="WP_172839190.1">
    <property type="nucleotide sequence ID" value="NZ_LT838272.1"/>
</dbReference>
<proteinExistence type="predicted"/>
<dbReference type="STRING" id="698762.SAMN00808754_3125"/>
<sequence>MNFLELLIISGFLGSGKTTLMTTLARELVERYNRRVLLIVNDVGEIGIDGQLMRRLGADVYEIFGGCICCQLGNDLIKLLKEVTPQYNVDLILMEASGVAEPANIVETVKRYGPQGLKDRVLALVDATRWLEIRPILEPLLTAQVLAADLILVNKIDIVAGDRVKAVVCDIQGLKPSGKIVTLSASREEDVAKVAEMIQDGR</sequence>
<organism evidence="2 3">
    <name type="scientific">Thermanaeromonas toyohensis ToBE</name>
    <dbReference type="NCBI Taxonomy" id="698762"/>
    <lineage>
        <taxon>Bacteria</taxon>
        <taxon>Bacillati</taxon>
        <taxon>Bacillota</taxon>
        <taxon>Clostridia</taxon>
        <taxon>Neomoorellales</taxon>
        <taxon>Neomoorellaceae</taxon>
        <taxon>Thermanaeromonas</taxon>
    </lineage>
</organism>
<dbReference type="AlphaFoldDB" id="A0A1W1W2M5"/>
<dbReference type="InterPro" id="IPR051316">
    <property type="entry name" value="Zinc-reg_GTPase_activator"/>
</dbReference>
<feature type="domain" description="CobW/HypB/UreG nucleotide-binding" evidence="1">
    <location>
        <begin position="7"/>
        <end position="180"/>
    </location>
</feature>
<evidence type="ECO:0000313" key="3">
    <source>
        <dbReference type="Proteomes" id="UP000192569"/>
    </source>
</evidence>
<protein>
    <submittedName>
        <fullName evidence="2">CobW/HypB/UreG, nucleotide-binding domain</fullName>
    </submittedName>
</protein>
<accession>A0A1W1W2M5</accession>
<dbReference type="Pfam" id="PF02492">
    <property type="entry name" value="cobW"/>
    <property type="match status" value="1"/>
</dbReference>
<dbReference type="InterPro" id="IPR003495">
    <property type="entry name" value="CobW/HypB/UreG_nucleotide-bd"/>
</dbReference>
<name>A0A1W1W2M5_9FIRM</name>
<reference evidence="2 3" key="1">
    <citation type="submission" date="2017-04" db="EMBL/GenBank/DDBJ databases">
        <authorList>
            <person name="Afonso C.L."/>
            <person name="Miller P.J."/>
            <person name="Scott M.A."/>
            <person name="Spackman E."/>
            <person name="Goraichik I."/>
            <person name="Dimitrov K.M."/>
            <person name="Suarez D.L."/>
            <person name="Swayne D.E."/>
        </authorList>
    </citation>
    <scope>NUCLEOTIDE SEQUENCE [LARGE SCALE GENOMIC DNA]</scope>
    <source>
        <strain evidence="2 3">ToBE</strain>
    </source>
</reference>
<dbReference type="EMBL" id="LT838272">
    <property type="protein sequence ID" value="SMB99867.1"/>
    <property type="molecule type" value="Genomic_DNA"/>
</dbReference>
<dbReference type="GO" id="GO:0005737">
    <property type="term" value="C:cytoplasm"/>
    <property type="evidence" value="ECO:0007669"/>
    <property type="project" value="TreeGrafter"/>
</dbReference>